<evidence type="ECO:0000313" key="3">
    <source>
        <dbReference type="Proteomes" id="UP001169027"/>
    </source>
</evidence>
<comment type="caution">
    <text evidence="2">The sequence shown here is derived from an EMBL/GenBank/DDBJ whole genome shotgun (WGS) entry which is preliminary data.</text>
</comment>
<evidence type="ECO:0000313" key="2">
    <source>
        <dbReference type="EMBL" id="MDO1537126.1"/>
    </source>
</evidence>
<name>A0ABT8SHX4_9BURK</name>
<feature type="signal peptide" evidence="1">
    <location>
        <begin position="1"/>
        <end position="26"/>
    </location>
</feature>
<gene>
    <name evidence="2" type="ORF">Q2T77_33155</name>
</gene>
<dbReference type="EMBL" id="JAUKVY010000035">
    <property type="protein sequence ID" value="MDO1537126.1"/>
    <property type="molecule type" value="Genomic_DNA"/>
</dbReference>
<keyword evidence="3" id="KW-1185">Reference proteome</keyword>
<reference evidence="2" key="1">
    <citation type="submission" date="2023-06" db="EMBL/GenBank/DDBJ databases">
        <authorList>
            <person name="Jiang Y."/>
            <person name="Liu Q."/>
        </authorList>
    </citation>
    <scope>NUCLEOTIDE SEQUENCE</scope>
    <source>
        <strain evidence="2">CGMCC 1.12090</strain>
    </source>
</reference>
<sequence>MRSLARFPLNAAAAAVLLGGLLAGCASDPSRVQLGTPRDAVLQQLGPPTATYRFTGGERLQYSRGPAGFQVSNVDLDAAGRVQSVRQELDEGLFGNTIRPGQWRIPDVLFTYGPPYQQTRVTSFDGTVWSWRYLHINNRRFLYIYVDPTGLVDHYNVGDDLEFERWRW</sequence>
<dbReference type="RefSeq" id="WP_286535953.1">
    <property type="nucleotide sequence ID" value="NZ_JAUJZH010000035.1"/>
</dbReference>
<accession>A0ABT8SHX4</accession>
<feature type="chain" id="PRO_5046589846" description="Lipoprotein transmembrane" evidence="1">
    <location>
        <begin position="27"/>
        <end position="168"/>
    </location>
</feature>
<keyword evidence="1" id="KW-0732">Signal</keyword>
<evidence type="ECO:0000256" key="1">
    <source>
        <dbReference type="SAM" id="SignalP"/>
    </source>
</evidence>
<organism evidence="2 3">
    <name type="scientific">Variovorax ginsengisoli</name>
    <dbReference type="NCBI Taxonomy" id="363844"/>
    <lineage>
        <taxon>Bacteria</taxon>
        <taxon>Pseudomonadati</taxon>
        <taxon>Pseudomonadota</taxon>
        <taxon>Betaproteobacteria</taxon>
        <taxon>Burkholderiales</taxon>
        <taxon>Comamonadaceae</taxon>
        <taxon>Variovorax</taxon>
    </lineage>
</organism>
<proteinExistence type="predicted"/>
<evidence type="ECO:0008006" key="4">
    <source>
        <dbReference type="Google" id="ProtNLM"/>
    </source>
</evidence>
<dbReference type="PROSITE" id="PS51257">
    <property type="entry name" value="PROKAR_LIPOPROTEIN"/>
    <property type="match status" value="1"/>
</dbReference>
<protein>
    <recommendedName>
        <fullName evidence="4">Lipoprotein transmembrane</fullName>
    </recommendedName>
</protein>
<dbReference type="Proteomes" id="UP001169027">
    <property type="component" value="Unassembled WGS sequence"/>
</dbReference>